<name>A0A1H8M9U2_9ACTN</name>
<evidence type="ECO:0000313" key="1">
    <source>
        <dbReference type="EMBL" id="SEO14074.1"/>
    </source>
</evidence>
<dbReference type="EMBL" id="FODD01000018">
    <property type="protein sequence ID" value="SEO14074.1"/>
    <property type="molecule type" value="Genomic_DNA"/>
</dbReference>
<dbReference type="STRING" id="310780.SAMN05216267_101888"/>
<protein>
    <submittedName>
        <fullName evidence="1">Uncharacterized protein</fullName>
    </submittedName>
</protein>
<proteinExistence type="predicted"/>
<gene>
    <name evidence="1" type="ORF">SAMN05216267_101888</name>
</gene>
<dbReference type="AlphaFoldDB" id="A0A1H8M9U2"/>
<sequence length="173" mass="17597">MGIRGVAALVGGVVLAGAAVAVGGVVRGGDGSGGGPAPVDAASMQRDMARRLPDGWTARVVHAAGGGYDVWLRHPGDVRAAIRSMRTHDVVDINKPAMLTLLPQGATQHTDFVFHLGDSTGDGELIRAAAGPHHPGRTPVLLLASKEFMQAEIDAAMPKVTMTPFVVGGPAGG</sequence>
<organism evidence="1 2">
    <name type="scientific">Actinacidiphila rubida</name>
    <dbReference type="NCBI Taxonomy" id="310780"/>
    <lineage>
        <taxon>Bacteria</taxon>
        <taxon>Bacillati</taxon>
        <taxon>Actinomycetota</taxon>
        <taxon>Actinomycetes</taxon>
        <taxon>Kitasatosporales</taxon>
        <taxon>Streptomycetaceae</taxon>
        <taxon>Actinacidiphila</taxon>
    </lineage>
</organism>
<keyword evidence="2" id="KW-1185">Reference proteome</keyword>
<reference evidence="1 2" key="1">
    <citation type="submission" date="2016-10" db="EMBL/GenBank/DDBJ databases">
        <authorList>
            <person name="de Groot N.N."/>
        </authorList>
    </citation>
    <scope>NUCLEOTIDE SEQUENCE [LARGE SCALE GENOMIC DNA]</scope>
    <source>
        <strain evidence="1 2">CGMCC 4.2026</strain>
    </source>
</reference>
<evidence type="ECO:0000313" key="2">
    <source>
        <dbReference type="Proteomes" id="UP000181951"/>
    </source>
</evidence>
<accession>A0A1H8M9U2</accession>
<dbReference type="Proteomes" id="UP000181951">
    <property type="component" value="Unassembled WGS sequence"/>
</dbReference>
<dbReference type="RefSeq" id="WP_141726349.1">
    <property type="nucleotide sequence ID" value="NZ_FODD01000018.1"/>
</dbReference>